<evidence type="ECO:0000313" key="12">
    <source>
        <dbReference type="EMBL" id="RUS58376.1"/>
    </source>
</evidence>
<keyword evidence="3" id="KW-0444">Lipid biosynthesis</keyword>
<dbReference type="PROSITE" id="PS50146">
    <property type="entry name" value="DAGK"/>
    <property type="match status" value="1"/>
</dbReference>
<dbReference type="PANTHER" id="PTHR12358">
    <property type="entry name" value="SPHINGOSINE KINASE"/>
    <property type="match status" value="1"/>
</dbReference>
<dbReference type="RefSeq" id="WP_126989001.1">
    <property type="nucleotide sequence ID" value="NZ_JTFC01000003.1"/>
</dbReference>
<dbReference type="Gene3D" id="2.60.200.40">
    <property type="match status" value="1"/>
</dbReference>
<evidence type="ECO:0000256" key="6">
    <source>
        <dbReference type="ARBA" id="ARBA00022777"/>
    </source>
</evidence>
<comment type="caution">
    <text evidence="12">The sequence shown here is derived from an EMBL/GenBank/DDBJ whole genome shotgun (WGS) entry which is preliminary data.</text>
</comment>
<evidence type="ECO:0000256" key="2">
    <source>
        <dbReference type="ARBA" id="ARBA00005983"/>
    </source>
</evidence>
<organism evidence="12 13">
    <name type="scientific">Candidatus Kurthia intestinigallinarum</name>
    <dbReference type="NCBI Taxonomy" id="1562256"/>
    <lineage>
        <taxon>Bacteria</taxon>
        <taxon>Bacillati</taxon>
        <taxon>Bacillota</taxon>
        <taxon>Bacilli</taxon>
        <taxon>Bacillales</taxon>
        <taxon>Caryophanaceae</taxon>
        <taxon>Kurthia</taxon>
    </lineage>
</organism>
<name>A0A433RYI1_9BACL</name>
<dbReference type="EMBL" id="JTFC01000003">
    <property type="protein sequence ID" value="RUS58376.1"/>
    <property type="molecule type" value="Genomic_DNA"/>
</dbReference>
<feature type="domain" description="DAGKc" evidence="11">
    <location>
        <begin position="1"/>
        <end position="95"/>
    </location>
</feature>
<evidence type="ECO:0000259" key="11">
    <source>
        <dbReference type="PROSITE" id="PS50146"/>
    </source>
</evidence>
<dbReference type="Pfam" id="PF00781">
    <property type="entry name" value="DAGK_cat"/>
    <property type="match status" value="1"/>
</dbReference>
<keyword evidence="5" id="KW-0547">Nucleotide-binding</keyword>
<dbReference type="GO" id="GO:0005524">
    <property type="term" value="F:ATP binding"/>
    <property type="evidence" value="ECO:0007669"/>
    <property type="project" value="UniProtKB-KW"/>
</dbReference>
<dbReference type="SUPFAM" id="SSF111331">
    <property type="entry name" value="NAD kinase/diacylglycerol kinase-like"/>
    <property type="match status" value="1"/>
</dbReference>
<dbReference type="Gene3D" id="3.40.50.10330">
    <property type="entry name" value="Probable inorganic polyphosphate/atp-NAD kinase, domain 1"/>
    <property type="match status" value="1"/>
</dbReference>
<dbReference type="SMART" id="SM00046">
    <property type="entry name" value="DAGKc"/>
    <property type="match status" value="1"/>
</dbReference>
<evidence type="ECO:0000256" key="7">
    <source>
        <dbReference type="ARBA" id="ARBA00022840"/>
    </source>
</evidence>
<evidence type="ECO:0000256" key="1">
    <source>
        <dbReference type="ARBA" id="ARBA00001946"/>
    </source>
</evidence>
<dbReference type="GO" id="GO:0016301">
    <property type="term" value="F:kinase activity"/>
    <property type="evidence" value="ECO:0007669"/>
    <property type="project" value="UniProtKB-KW"/>
</dbReference>
<dbReference type="InterPro" id="IPR001206">
    <property type="entry name" value="Diacylglycerol_kinase_cat_dom"/>
</dbReference>
<comment type="cofactor">
    <cofactor evidence="1">
        <name>Mg(2+)</name>
        <dbReference type="ChEBI" id="CHEBI:18420"/>
    </cofactor>
</comment>
<keyword evidence="8" id="KW-0443">Lipid metabolism</keyword>
<dbReference type="GO" id="GO:0008654">
    <property type="term" value="P:phospholipid biosynthetic process"/>
    <property type="evidence" value="ECO:0007669"/>
    <property type="project" value="UniProtKB-KW"/>
</dbReference>
<keyword evidence="4" id="KW-0808">Transferase</keyword>
<dbReference type="InterPro" id="IPR016064">
    <property type="entry name" value="NAD/diacylglycerol_kinase_sf"/>
</dbReference>
<evidence type="ECO:0000256" key="9">
    <source>
        <dbReference type="ARBA" id="ARBA00023209"/>
    </source>
</evidence>
<evidence type="ECO:0000256" key="8">
    <source>
        <dbReference type="ARBA" id="ARBA00023098"/>
    </source>
</evidence>
<reference evidence="12 13" key="1">
    <citation type="submission" date="2014-11" db="EMBL/GenBank/DDBJ databases">
        <title>Genome sequence and analysis of novel Kurthia sp.</title>
        <authorList>
            <person name="Lawson J.N."/>
            <person name="Gonzalez J.E."/>
            <person name="Rinauldi L."/>
            <person name="Xuan Z."/>
            <person name="Firman A."/>
            <person name="Shaddox L."/>
            <person name="Trudeau A."/>
            <person name="Shah S."/>
            <person name="Reiman D."/>
        </authorList>
    </citation>
    <scope>NUCLEOTIDE SEQUENCE [LARGE SCALE GENOMIC DNA]</scope>
    <source>
        <strain evidence="12 13">3B1D</strain>
    </source>
</reference>
<dbReference type="InterPro" id="IPR050187">
    <property type="entry name" value="Lipid_Phosphate_FormReg"/>
</dbReference>
<evidence type="ECO:0000256" key="4">
    <source>
        <dbReference type="ARBA" id="ARBA00022679"/>
    </source>
</evidence>
<sequence length="305" mass="33976">MMLHIIVNERAGNGRAKQVVASVIATLKSPYELHQTTGPCHATALIDKISQNEGDQLCIVIGGDGTIHEAIQGAVHHSNIIIGVMNGGSGNDFGRGFSAFKTAAEIEAFFSNPVITEEDTGVLFTDSQHIFMNNIGYGVDAKIVYEVNKTPLKNWLNRMNLGRLTYIIILIKEVMTFKPFDVVVEYEMKRKIYKNVWITTISNQPFIGGGMKISPYSRTDDGRFELTIVENLSRLKLLFLFATIFKGKHVNFKKHVSQISAEAFTIHYSESIQGHADGEDIGLSKEVITIKMQPKSFRLARNPLD</sequence>
<accession>A0A433RYI1</accession>
<dbReference type="Pfam" id="PF19279">
    <property type="entry name" value="YegS_C"/>
    <property type="match status" value="1"/>
</dbReference>
<evidence type="ECO:0000256" key="3">
    <source>
        <dbReference type="ARBA" id="ARBA00022516"/>
    </source>
</evidence>
<evidence type="ECO:0000256" key="10">
    <source>
        <dbReference type="ARBA" id="ARBA00023264"/>
    </source>
</evidence>
<dbReference type="NCBIfam" id="TIGR00147">
    <property type="entry name" value="YegS/Rv2252/BmrU family lipid kinase"/>
    <property type="match status" value="1"/>
</dbReference>
<keyword evidence="7" id="KW-0067">ATP-binding</keyword>
<keyword evidence="10" id="KW-1208">Phospholipid metabolism</keyword>
<protein>
    <recommendedName>
        <fullName evidence="11">DAGKc domain-containing protein</fullName>
    </recommendedName>
</protein>
<dbReference type="InterPro" id="IPR045540">
    <property type="entry name" value="YegS/DAGK_C"/>
</dbReference>
<keyword evidence="6" id="KW-0418">Kinase</keyword>
<proteinExistence type="inferred from homology"/>
<dbReference type="Proteomes" id="UP000288623">
    <property type="component" value="Unassembled WGS sequence"/>
</dbReference>
<evidence type="ECO:0000313" key="13">
    <source>
        <dbReference type="Proteomes" id="UP000288623"/>
    </source>
</evidence>
<keyword evidence="9" id="KW-0594">Phospholipid biosynthesis</keyword>
<dbReference type="OrthoDB" id="9786026at2"/>
<dbReference type="AlphaFoldDB" id="A0A433RYI1"/>
<comment type="similarity">
    <text evidence="2">Belongs to the diacylglycerol/lipid kinase family.</text>
</comment>
<dbReference type="InterPro" id="IPR017438">
    <property type="entry name" value="ATP-NAD_kinase_N"/>
</dbReference>
<evidence type="ECO:0000256" key="5">
    <source>
        <dbReference type="ARBA" id="ARBA00022741"/>
    </source>
</evidence>
<dbReference type="InterPro" id="IPR005218">
    <property type="entry name" value="Diacylglycerol/lipid_kinase"/>
</dbReference>
<keyword evidence="13" id="KW-1185">Reference proteome</keyword>
<dbReference type="PANTHER" id="PTHR12358:SF54">
    <property type="entry name" value="SPHINGOSINE KINASE RELATED PROTEIN"/>
    <property type="match status" value="1"/>
</dbReference>
<gene>
    <name evidence="12" type="ORF">QI30_00445</name>
</gene>